<dbReference type="InterPro" id="IPR027417">
    <property type="entry name" value="P-loop_NTPase"/>
</dbReference>
<dbReference type="RefSeq" id="WP_142933932.1">
    <property type="nucleotide sequence ID" value="NZ_FXTM01000003.1"/>
</dbReference>
<gene>
    <name evidence="1" type="ORF">SAMN06269117_10353</name>
</gene>
<name>A0A521B0L5_9BACT</name>
<keyword evidence="1" id="KW-0808">Transferase</keyword>
<reference evidence="1 2" key="1">
    <citation type="submission" date="2017-05" db="EMBL/GenBank/DDBJ databases">
        <authorList>
            <person name="Varghese N."/>
            <person name="Submissions S."/>
        </authorList>
    </citation>
    <scope>NUCLEOTIDE SEQUENCE [LARGE SCALE GENOMIC DNA]</scope>
    <source>
        <strain evidence="1 2">DSM 16304</strain>
    </source>
</reference>
<keyword evidence="1" id="KW-0418">Kinase</keyword>
<evidence type="ECO:0000313" key="2">
    <source>
        <dbReference type="Proteomes" id="UP000317315"/>
    </source>
</evidence>
<dbReference type="EMBL" id="FXTM01000003">
    <property type="protein sequence ID" value="SMO40575.1"/>
    <property type="molecule type" value="Genomic_DNA"/>
</dbReference>
<keyword evidence="2" id="KW-1185">Reference proteome</keyword>
<protein>
    <submittedName>
        <fullName evidence="1">Cytidylate kinase</fullName>
    </submittedName>
</protein>
<dbReference type="AlphaFoldDB" id="A0A521B0L5"/>
<dbReference type="Gene3D" id="3.40.50.300">
    <property type="entry name" value="P-loop containing nucleotide triphosphate hydrolases"/>
    <property type="match status" value="1"/>
</dbReference>
<dbReference type="Pfam" id="PF13189">
    <property type="entry name" value="Cytidylate_kin2"/>
    <property type="match status" value="1"/>
</dbReference>
<dbReference type="OrthoDB" id="7929987at2"/>
<dbReference type="GO" id="GO:0016301">
    <property type="term" value="F:kinase activity"/>
    <property type="evidence" value="ECO:0007669"/>
    <property type="project" value="UniProtKB-KW"/>
</dbReference>
<dbReference type="Proteomes" id="UP000317315">
    <property type="component" value="Unassembled WGS sequence"/>
</dbReference>
<accession>A0A521B0L5</accession>
<organism evidence="1 2">
    <name type="scientific">Balnearium lithotrophicum</name>
    <dbReference type="NCBI Taxonomy" id="223788"/>
    <lineage>
        <taxon>Bacteria</taxon>
        <taxon>Pseudomonadati</taxon>
        <taxon>Aquificota</taxon>
        <taxon>Aquificia</taxon>
        <taxon>Desulfurobacteriales</taxon>
        <taxon>Desulfurobacteriaceae</taxon>
        <taxon>Balnearium</taxon>
    </lineage>
</organism>
<evidence type="ECO:0000313" key="1">
    <source>
        <dbReference type="EMBL" id="SMO40575.1"/>
    </source>
</evidence>
<sequence length="284" mass="32407">MERIQEAVELIYEDESLAECCEEALPRVEKFLLDLNRTLPDWIDGDFFVELANRIRVNLLSNPSYKEKFLEGNMGVITVTYELGSGGLEIAKKVAEKLDYRVVFSEILTEVAKRLGVPEWKIENFEEFKYVPSKLSLFDLFQLEKDLIDFGALFGGKKKEVTFEEFREALVKAVTAFAVSNNVVIVGHGAACILQEYPNSLHIKVEAPFEDRVKAFSENTGRSFEEAERELRKIDDKEVLFYKDICGEDINRIDLFHMKINSSKVPAESASEIVVNAFKLLIEA</sequence>
<proteinExistence type="predicted"/>